<evidence type="ECO:0000313" key="1">
    <source>
        <dbReference type="EMBL" id="CAK5087693.1"/>
    </source>
</evidence>
<sequence>MGISIILNIYTLICYKRKHHIPQNNPQLSTNKLLVERRITVFVLVTFIGQLIVSIFMITWYTVSAPLKPYLDTETYNMTNYAVLNQSPWVNDISTIALPAWLMLWANERLKCELSKLVYKTKNNFLQMIGVKQNTTVTTFDSSQIQNVNGQHRISIQRSMASDVRRNLTNTLRENEDRKRVSIYS</sequence>
<name>A0ACB1A8Z2_MELEN</name>
<comment type="caution">
    <text evidence="1">The sequence shown here is derived from an EMBL/GenBank/DDBJ whole genome shotgun (WGS) entry which is preliminary data.</text>
</comment>
<gene>
    <name evidence="1" type="ORF">MENTE1834_LOCUS35305</name>
</gene>
<accession>A0ACB1A8Z2</accession>
<dbReference type="EMBL" id="CAVMJV010000067">
    <property type="protein sequence ID" value="CAK5087693.1"/>
    <property type="molecule type" value="Genomic_DNA"/>
</dbReference>
<protein>
    <submittedName>
        <fullName evidence="1">Uncharacterized protein</fullName>
    </submittedName>
</protein>
<reference evidence="1" key="1">
    <citation type="submission" date="2023-11" db="EMBL/GenBank/DDBJ databases">
        <authorList>
            <person name="Poullet M."/>
        </authorList>
    </citation>
    <scope>NUCLEOTIDE SEQUENCE</scope>
    <source>
        <strain evidence="1">E1834</strain>
    </source>
</reference>
<dbReference type="Proteomes" id="UP001497535">
    <property type="component" value="Unassembled WGS sequence"/>
</dbReference>
<evidence type="ECO:0000313" key="2">
    <source>
        <dbReference type="Proteomes" id="UP001497535"/>
    </source>
</evidence>
<organism evidence="1 2">
    <name type="scientific">Meloidogyne enterolobii</name>
    <name type="common">Root-knot nematode worm</name>
    <name type="synonym">Meloidogyne mayaguensis</name>
    <dbReference type="NCBI Taxonomy" id="390850"/>
    <lineage>
        <taxon>Eukaryota</taxon>
        <taxon>Metazoa</taxon>
        <taxon>Ecdysozoa</taxon>
        <taxon>Nematoda</taxon>
        <taxon>Chromadorea</taxon>
        <taxon>Rhabditida</taxon>
        <taxon>Tylenchina</taxon>
        <taxon>Tylenchomorpha</taxon>
        <taxon>Tylenchoidea</taxon>
        <taxon>Meloidogynidae</taxon>
        <taxon>Meloidogyninae</taxon>
        <taxon>Meloidogyne</taxon>
    </lineage>
</organism>
<keyword evidence="2" id="KW-1185">Reference proteome</keyword>
<proteinExistence type="predicted"/>